<gene>
    <name evidence="1" type="ORF">RZS28_09535</name>
</gene>
<reference evidence="1 2" key="1">
    <citation type="submission" date="2023-10" db="EMBL/GenBank/DDBJ databases">
        <title>Novel methanotroph of the genus Methylocapsa from a subarctic wetland.</title>
        <authorList>
            <person name="Belova S.E."/>
            <person name="Oshkin I.Y."/>
            <person name="Miroshnikov K."/>
            <person name="Dedysh S.N."/>
        </authorList>
    </citation>
    <scope>NUCLEOTIDE SEQUENCE [LARGE SCALE GENOMIC DNA]</scope>
    <source>
        <strain evidence="1 2">RX1</strain>
    </source>
</reference>
<dbReference type="InterPro" id="IPR036501">
    <property type="entry name" value="Inhibitor_vert_lysozyme_sf"/>
</dbReference>
<dbReference type="SUPFAM" id="SSF89872">
    <property type="entry name" value="Inhibitor of vertebrate lysozyme, Ivy"/>
    <property type="match status" value="1"/>
</dbReference>
<keyword evidence="2" id="KW-1185">Reference proteome</keyword>
<organism evidence="1 2">
    <name type="scientific">Methylocapsa polymorpha</name>
    <dbReference type="NCBI Taxonomy" id="3080828"/>
    <lineage>
        <taxon>Bacteria</taxon>
        <taxon>Pseudomonadati</taxon>
        <taxon>Pseudomonadota</taxon>
        <taxon>Alphaproteobacteria</taxon>
        <taxon>Hyphomicrobiales</taxon>
        <taxon>Beijerinckiaceae</taxon>
        <taxon>Methylocapsa</taxon>
    </lineage>
</organism>
<dbReference type="Gene3D" id="3.40.1420.10">
    <property type="entry name" value="Inhibitor of vertebrate lysozyme"/>
    <property type="match status" value="1"/>
</dbReference>
<evidence type="ECO:0000313" key="2">
    <source>
        <dbReference type="Proteomes" id="UP001626536"/>
    </source>
</evidence>
<proteinExistence type="predicted"/>
<name>A0ABZ0HNA6_9HYPH</name>
<evidence type="ECO:0000313" key="1">
    <source>
        <dbReference type="EMBL" id="WOJ88098.1"/>
    </source>
</evidence>
<dbReference type="EMBL" id="CP136862">
    <property type="protein sequence ID" value="WOJ88098.1"/>
    <property type="molecule type" value="Genomic_DNA"/>
</dbReference>
<dbReference type="Proteomes" id="UP001626536">
    <property type="component" value="Chromosome"/>
</dbReference>
<accession>A0ABZ0HNA6</accession>
<dbReference type="RefSeq" id="WP_407337535.1">
    <property type="nucleotide sequence ID" value="NZ_CP136862.1"/>
</dbReference>
<protein>
    <submittedName>
        <fullName evidence="1">Ivy family c-type lysozyme inhibitor</fullName>
    </submittedName>
</protein>
<dbReference type="Pfam" id="PF08816">
    <property type="entry name" value="Ivy"/>
    <property type="match status" value="1"/>
</dbReference>
<sequence>MKVLGGTLVLGAIVASLSWGVGMASDLSALRQWTGKYPFDKIVAGKSLWDQPGVQAAMRAAMGEKFFALSRKKMHGPEGPVADNGKGVLVAWSCKAHDCGDNQMSVFFDLAAGTAQVCWRTADQSGKAQDLWLANGKARPLASNACVSEGDDPFALLTKFGGGG</sequence>